<feature type="region of interest" description="Disordered" evidence="1">
    <location>
        <begin position="615"/>
        <end position="634"/>
    </location>
</feature>
<feature type="compositionally biased region" description="Polar residues" evidence="1">
    <location>
        <begin position="509"/>
        <end position="531"/>
    </location>
</feature>
<feature type="region of interest" description="Disordered" evidence="1">
    <location>
        <begin position="1"/>
        <end position="71"/>
    </location>
</feature>
<dbReference type="Proteomes" id="UP000887566">
    <property type="component" value="Unplaced"/>
</dbReference>
<accession>A0A914XJ12</accession>
<keyword evidence="2" id="KW-1185">Reference proteome</keyword>
<proteinExistence type="predicted"/>
<feature type="compositionally biased region" description="Low complexity" evidence="1">
    <location>
        <begin position="472"/>
        <end position="481"/>
    </location>
</feature>
<feature type="compositionally biased region" description="Low complexity" evidence="1">
    <location>
        <begin position="427"/>
        <end position="447"/>
    </location>
</feature>
<dbReference type="WBParaSite" id="PSAMB.scaffold8430size6238.g31372.t1">
    <property type="protein sequence ID" value="PSAMB.scaffold8430size6238.g31372.t1"/>
    <property type="gene ID" value="PSAMB.scaffold8430size6238.g31372"/>
</dbReference>
<sequence>MATTQPQRFRFRALNTDQSVSADCEPSQTPSPASSEERNFHFGRNSFLPRRTKIDLLSDADSEPPVRKTATIEPPVISTLYSTRMQELLKKDNQSFGLSTPSSASTPSSGTKNDRSLYGSSETSTPLPAQQQQQPFTSSTLTRNHARHETPKFEFESATLGRQRNAVAAAPAPAAGQERKILTMSPASIRRRFQLGEPKMTSVPSQIEPPHGVLLGERGNQKNSSPSLGLEAGDLRVSDDRSTPQLHALRTTAALSTTPLVKPTSSPHSSATPLSAINQSPSEIVKLASSPPQNPRRIVADLPTIKTSPFQVKDGPQPAVTSSLRQPAIKTWFSSSVDSFTSDPGGTASGAITVRPQEQRSEPVRDQLDVRTVSASHRHAFASPARSTVHSNNPILPLSSSRLNHAEQFNSTPATPAKDSNSNFTTSSSMVLSPPASSSSDLKLSSSCAVGNTSESESTFLSPANKTDSDQSRSSLVSSQQPRKWNPASSSSDSNPTSSSSFSSTSHSIQLQNITASPPKSSPTFASANRPDQSRPKLSFIEASTKKATSAHIDQRKLSPPLLSSSASSASLFYGESAPMIKHAQTPSIQSIDSGCFTSDYKTGAISCDSLDSELDTEEFNSDSDEPFKWPAPA</sequence>
<feature type="region of interest" description="Disordered" evidence="1">
    <location>
        <begin position="379"/>
        <end position="536"/>
    </location>
</feature>
<feature type="compositionally biased region" description="Polar residues" evidence="1">
    <location>
        <begin position="448"/>
        <end position="466"/>
    </location>
</feature>
<name>A0A914XJ12_9BILA</name>
<feature type="compositionally biased region" description="Acidic residues" evidence="1">
    <location>
        <begin position="615"/>
        <end position="625"/>
    </location>
</feature>
<feature type="compositionally biased region" description="Polar residues" evidence="1">
    <location>
        <begin position="15"/>
        <end position="34"/>
    </location>
</feature>
<feature type="compositionally biased region" description="Polar residues" evidence="1">
    <location>
        <begin position="118"/>
        <end position="143"/>
    </location>
</feature>
<feature type="compositionally biased region" description="Low complexity" evidence="1">
    <location>
        <begin position="489"/>
        <end position="508"/>
    </location>
</feature>
<feature type="compositionally biased region" description="Polar residues" evidence="1">
    <location>
        <begin position="253"/>
        <end position="278"/>
    </location>
</feature>
<evidence type="ECO:0000256" key="1">
    <source>
        <dbReference type="SAM" id="MobiDB-lite"/>
    </source>
</evidence>
<feature type="compositionally biased region" description="Polar residues" evidence="1">
    <location>
        <begin position="385"/>
        <end position="426"/>
    </location>
</feature>
<feature type="region of interest" description="Disordered" evidence="1">
    <location>
        <begin position="250"/>
        <end position="278"/>
    </location>
</feature>
<feature type="region of interest" description="Disordered" evidence="1">
    <location>
        <begin position="336"/>
        <end position="365"/>
    </location>
</feature>
<feature type="compositionally biased region" description="Low complexity" evidence="1">
    <location>
        <begin position="99"/>
        <end position="109"/>
    </location>
</feature>
<reference evidence="3" key="1">
    <citation type="submission" date="2022-11" db="UniProtKB">
        <authorList>
            <consortium name="WormBaseParasite"/>
        </authorList>
    </citation>
    <scope>IDENTIFICATION</scope>
</reference>
<organism evidence="2 3">
    <name type="scientific">Plectus sambesii</name>
    <dbReference type="NCBI Taxonomy" id="2011161"/>
    <lineage>
        <taxon>Eukaryota</taxon>
        <taxon>Metazoa</taxon>
        <taxon>Ecdysozoa</taxon>
        <taxon>Nematoda</taxon>
        <taxon>Chromadorea</taxon>
        <taxon>Plectida</taxon>
        <taxon>Plectina</taxon>
        <taxon>Plectoidea</taxon>
        <taxon>Plectidae</taxon>
        <taxon>Plectus</taxon>
    </lineage>
</organism>
<evidence type="ECO:0000313" key="2">
    <source>
        <dbReference type="Proteomes" id="UP000887566"/>
    </source>
</evidence>
<feature type="region of interest" description="Disordered" evidence="1">
    <location>
        <begin position="199"/>
        <end position="232"/>
    </location>
</feature>
<feature type="region of interest" description="Disordered" evidence="1">
    <location>
        <begin position="93"/>
        <end position="179"/>
    </location>
</feature>
<evidence type="ECO:0000313" key="3">
    <source>
        <dbReference type="WBParaSite" id="PSAMB.scaffold8430size6238.g31372.t1"/>
    </source>
</evidence>
<feature type="compositionally biased region" description="Low complexity" evidence="1">
    <location>
        <begin position="166"/>
        <end position="175"/>
    </location>
</feature>
<protein>
    <submittedName>
        <fullName evidence="3">Uncharacterized protein</fullName>
    </submittedName>
</protein>
<dbReference type="AlphaFoldDB" id="A0A914XJ12"/>